<evidence type="ECO:0000313" key="2">
    <source>
        <dbReference type="EMBL" id="KAK3929900.1"/>
    </source>
</evidence>
<dbReference type="EMBL" id="JAHWGI010001407">
    <property type="protein sequence ID" value="KAK3929900.1"/>
    <property type="molecule type" value="Genomic_DNA"/>
</dbReference>
<dbReference type="AlphaFoldDB" id="A0AAE1LSA7"/>
<keyword evidence="3" id="KW-1185">Reference proteome</keyword>
<protein>
    <submittedName>
        <fullName evidence="2">Rho GTPase-activating protein</fullName>
    </submittedName>
</protein>
<evidence type="ECO:0000256" key="1">
    <source>
        <dbReference type="SAM" id="MobiDB-lite"/>
    </source>
</evidence>
<proteinExistence type="predicted"/>
<reference evidence="2" key="1">
    <citation type="submission" date="2021-07" db="EMBL/GenBank/DDBJ databases">
        <authorList>
            <person name="Catto M.A."/>
            <person name="Jacobson A."/>
            <person name="Kennedy G."/>
            <person name="Labadie P."/>
            <person name="Hunt B.G."/>
            <person name="Srinivasan R."/>
        </authorList>
    </citation>
    <scope>NUCLEOTIDE SEQUENCE</scope>
    <source>
        <strain evidence="2">PL_HMW_Pooled</strain>
        <tissue evidence="2">Head</tissue>
    </source>
</reference>
<comment type="caution">
    <text evidence="2">The sequence shown here is derived from an EMBL/GenBank/DDBJ whole genome shotgun (WGS) entry which is preliminary data.</text>
</comment>
<accession>A0AAE1LSA7</accession>
<sequence length="159" mass="17117">HGRFPSSPTGAKHEHRCRAKGETVSYAVIGSSAISHSSASCACVRARTWTPGCSLQRPGAARPAPAPDGDERFPAVESLTGGKRKTGPVAPPRKAWHRLCDPRLDVSCDAGVFKSKRVLILCILCLRNQSSSFKRNGGNANNHDCTTHISMEWSVCCTF</sequence>
<dbReference type="Proteomes" id="UP001219518">
    <property type="component" value="Unassembled WGS sequence"/>
</dbReference>
<feature type="region of interest" description="Disordered" evidence="1">
    <location>
        <begin position="55"/>
        <end position="92"/>
    </location>
</feature>
<feature type="non-terminal residue" evidence="2">
    <location>
        <position position="1"/>
    </location>
</feature>
<evidence type="ECO:0000313" key="3">
    <source>
        <dbReference type="Proteomes" id="UP001219518"/>
    </source>
</evidence>
<gene>
    <name evidence="2" type="ORF">KUF71_020884</name>
</gene>
<organism evidence="2 3">
    <name type="scientific">Frankliniella fusca</name>
    <dbReference type="NCBI Taxonomy" id="407009"/>
    <lineage>
        <taxon>Eukaryota</taxon>
        <taxon>Metazoa</taxon>
        <taxon>Ecdysozoa</taxon>
        <taxon>Arthropoda</taxon>
        <taxon>Hexapoda</taxon>
        <taxon>Insecta</taxon>
        <taxon>Pterygota</taxon>
        <taxon>Neoptera</taxon>
        <taxon>Paraneoptera</taxon>
        <taxon>Thysanoptera</taxon>
        <taxon>Terebrantia</taxon>
        <taxon>Thripoidea</taxon>
        <taxon>Thripidae</taxon>
        <taxon>Frankliniella</taxon>
    </lineage>
</organism>
<name>A0AAE1LSA7_9NEOP</name>
<reference evidence="2" key="2">
    <citation type="journal article" date="2023" name="BMC Genomics">
        <title>Pest status, molecular evolution, and epigenetic factors derived from the genome assembly of Frankliniella fusca, a thysanopteran phytovirus vector.</title>
        <authorList>
            <person name="Catto M.A."/>
            <person name="Labadie P.E."/>
            <person name="Jacobson A.L."/>
            <person name="Kennedy G.G."/>
            <person name="Srinivasan R."/>
            <person name="Hunt B.G."/>
        </authorList>
    </citation>
    <scope>NUCLEOTIDE SEQUENCE</scope>
    <source>
        <strain evidence="2">PL_HMW_Pooled</strain>
    </source>
</reference>